<dbReference type="Pfam" id="PF00383">
    <property type="entry name" value="dCMP_cyt_deam_1"/>
    <property type="match status" value="1"/>
</dbReference>
<evidence type="ECO:0000256" key="6">
    <source>
        <dbReference type="ARBA" id="ARBA00012766"/>
    </source>
</evidence>
<keyword evidence="9" id="KW-0686">Riboflavin biosynthesis</keyword>
<dbReference type="SUPFAM" id="SSF53597">
    <property type="entry name" value="Dihydrofolate reductase-like"/>
    <property type="match status" value="1"/>
</dbReference>
<reference evidence="19 20" key="1">
    <citation type="journal article" date="2019" name="Int. J. Syst. Evol. Microbiol.">
        <title>The Global Catalogue of Microorganisms (GCM) 10K type strain sequencing project: providing services to taxonomists for standard genome sequencing and annotation.</title>
        <authorList>
            <consortium name="The Broad Institute Genomics Platform"/>
            <consortium name="The Broad Institute Genome Sequencing Center for Infectious Disease"/>
            <person name="Wu L."/>
            <person name="Ma J."/>
        </authorList>
    </citation>
    <scope>NUCLEOTIDE SEQUENCE [LARGE SCALE GENOMIC DNA]</scope>
    <source>
        <strain evidence="19 20">JCM 15900</strain>
    </source>
</reference>
<dbReference type="EC" id="3.5.4.26" evidence="6"/>
<evidence type="ECO:0000256" key="2">
    <source>
        <dbReference type="ARBA" id="ARBA00004882"/>
    </source>
</evidence>
<evidence type="ECO:0000256" key="8">
    <source>
        <dbReference type="ARBA" id="ARBA00019930"/>
    </source>
</evidence>
<dbReference type="InterPro" id="IPR016192">
    <property type="entry name" value="APOBEC/CMP_deaminase_Zn-bd"/>
</dbReference>
<comment type="catalytic activity">
    <reaction evidence="16">
        <text>2,5-diamino-6-hydroxy-4-(5-phosphoribosylamino)-pyrimidine + H2O + H(+) = 5-amino-6-(5-phospho-D-ribosylamino)uracil + NH4(+)</text>
        <dbReference type="Rhea" id="RHEA:21868"/>
        <dbReference type="ChEBI" id="CHEBI:15377"/>
        <dbReference type="ChEBI" id="CHEBI:15378"/>
        <dbReference type="ChEBI" id="CHEBI:28938"/>
        <dbReference type="ChEBI" id="CHEBI:58453"/>
        <dbReference type="ChEBI" id="CHEBI:58614"/>
        <dbReference type="EC" id="3.5.4.26"/>
    </reaction>
</comment>
<protein>
    <recommendedName>
        <fullName evidence="8">Riboflavin biosynthesis protein RibD</fullName>
        <ecNumber evidence="7">1.1.1.193</ecNumber>
        <ecNumber evidence="6">3.5.4.26</ecNumber>
    </recommendedName>
</protein>
<evidence type="ECO:0000256" key="15">
    <source>
        <dbReference type="ARBA" id="ARBA00049861"/>
    </source>
</evidence>
<dbReference type="NCBIfam" id="TIGR00326">
    <property type="entry name" value="eubact_ribD"/>
    <property type="match status" value="1"/>
</dbReference>
<dbReference type="Pfam" id="PF01872">
    <property type="entry name" value="RibD_C"/>
    <property type="match status" value="1"/>
</dbReference>
<dbReference type="Gene3D" id="3.40.140.10">
    <property type="entry name" value="Cytidine Deaminase, domain 2"/>
    <property type="match status" value="1"/>
</dbReference>
<dbReference type="PANTHER" id="PTHR38011">
    <property type="entry name" value="DIHYDROFOLATE REDUCTASE FAMILY PROTEIN (AFU_ORTHOLOGUE AFUA_8G06820)"/>
    <property type="match status" value="1"/>
</dbReference>
<proteinExistence type="inferred from homology"/>
<keyword evidence="13" id="KW-0560">Oxidoreductase</keyword>
<dbReference type="InterPro" id="IPR002734">
    <property type="entry name" value="RibDG_C"/>
</dbReference>
<dbReference type="Gene3D" id="3.40.430.10">
    <property type="entry name" value="Dihydrofolate Reductase, subunit A"/>
    <property type="match status" value="1"/>
</dbReference>
<keyword evidence="11" id="KW-0862">Zinc</keyword>
<accession>A0ABN2WGR7</accession>
<dbReference type="RefSeq" id="WP_344335711.1">
    <property type="nucleotide sequence ID" value="NZ_BAAAPZ010000003.1"/>
</dbReference>
<feature type="domain" description="CMP/dCMP-type deaminase" evidence="18">
    <location>
        <begin position="7"/>
        <end position="133"/>
    </location>
</feature>
<evidence type="ECO:0000256" key="10">
    <source>
        <dbReference type="ARBA" id="ARBA00022723"/>
    </source>
</evidence>
<name>A0ABN2WGR7_9MICO</name>
<evidence type="ECO:0000256" key="11">
    <source>
        <dbReference type="ARBA" id="ARBA00022833"/>
    </source>
</evidence>
<comment type="catalytic activity">
    <reaction evidence="15">
        <text>5-amino-6-(5-phospho-D-ribitylamino)uracil + NADP(+) = 5-amino-6-(5-phospho-D-ribosylamino)uracil + NADPH + H(+)</text>
        <dbReference type="Rhea" id="RHEA:17845"/>
        <dbReference type="ChEBI" id="CHEBI:15378"/>
        <dbReference type="ChEBI" id="CHEBI:57783"/>
        <dbReference type="ChEBI" id="CHEBI:58349"/>
        <dbReference type="ChEBI" id="CHEBI:58421"/>
        <dbReference type="ChEBI" id="CHEBI:58453"/>
        <dbReference type="EC" id="1.1.1.193"/>
    </reaction>
</comment>
<dbReference type="Proteomes" id="UP001500984">
    <property type="component" value="Unassembled WGS sequence"/>
</dbReference>
<evidence type="ECO:0000256" key="3">
    <source>
        <dbReference type="ARBA" id="ARBA00004910"/>
    </source>
</evidence>
<gene>
    <name evidence="19" type="primary">ribD</name>
    <name evidence="19" type="ORF">GCM10009823_09540</name>
</gene>
<feature type="region of interest" description="Disordered" evidence="17">
    <location>
        <begin position="221"/>
        <end position="249"/>
    </location>
</feature>
<evidence type="ECO:0000313" key="20">
    <source>
        <dbReference type="Proteomes" id="UP001500984"/>
    </source>
</evidence>
<keyword evidence="14" id="KW-0511">Multifunctional enzyme</keyword>
<evidence type="ECO:0000256" key="16">
    <source>
        <dbReference type="ARBA" id="ARBA00049886"/>
    </source>
</evidence>
<evidence type="ECO:0000256" key="4">
    <source>
        <dbReference type="ARBA" id="ARBA00005259"/>
    </source>
</evidence>
<evidence type="ECO:0000256" key="12">
    <source>
        <dbReference type="ARBA" id="ARBA00022857"/>
    </source>
</evidence>
<dbReference type="PROSITE" id="PS51747">
    <property type="entry name" value="CYT_DCMP_DEAMINASES_2"/>
    <property type="match status" value="1"/>
</dbReference>
<comment type="similarity">
    <text evidence="5">In the C-terminal section; belongs to the HTP reductase family.</text>
</comment>
<dbReference type="CDD" id="cd01284">
    <property type="entry name" value="Riboflavin_deaminase-reductase"/>
    <property type="match status" value="1"/>
</dbReference>
<evidence type="ECO:0000256" key="17">
    <source>
        <dbReference type="SAM" id="MobiDB-lite"/>
    </source>
</evidence>
<dbReference type="InterPro" id="IPR050765">
    <property type="entry name" value="Riboflavin_Biosynth_HTPR"/>
</dbReference>
<sequence>MSRTPQPHSTAALERAMNAALSAALRGPRGANPLVGASVLAADGTLVTGHHAGAGTPHAEVEAVRAAHAAGIDLTTATMCVTLEPCTHHGRTGPCAQLLLEAGVPEVVIARKDPNPGAAGGIAVLESAGVRVRTGLLEDRATALNDRWLSAVEQSRPFVTLKLAQSLDGRIAAADGTSQWITSPASRERVHRLRALADGVVVGTGTALADDPRLTARIAARAGTDGSPHDSTGLHSRTGGNTEEDTPASQPVPVVVGLRAPAPNSHLARNPRTVHLRTRDPLAALQDLHARGLEHVLVEGGAGLAGALVRADLVDSLEVHLAPVLLGEGRPALAGLGVSTLAEAVRWLPDPAADWDTAPPAAATDTVLRLVPAARDRGSSTPDHAPHTGTAPPGPGVAAPEAVPAASAPAASAAPHSPRKD</sequence>
<keyword evidence="20" id="KW-1185">Reference proteome</keyword>
<evidence type="ECO:0000259" key="18">
    <source>
        <dbReference type="PROSITE" id="PS51747"/>
    </source>
</evidence>
<evidence type="ECO:0000256" key="9">
    <source>
        <dbReference type="ARBA" id="ARBA00022619"/>
    </source>
</evidence>
<keyword evidence="12" id="KW-0521">NADP</keyword>
<evidence type="ECO:0000256" key="1">
    <source>
        <dbReference type="ARBA" id="ARBA00002151"/>
    </source>
</evidence>
<evidence type="ECO:0000256" key="7">
    <source>
        <dbReference type="ARBA" id="ARBA00013173"/>
    </source>
</evidence>
<feature type="region of interest" description="Disordered" evidence="17">
    <location>
        <begin position="375"/>
        <end position="421"/>
    </location>
</feature>
<dbReference type="PANTHER" id="PTHR38011:SF7">
    <property type="entry name" value="2,5-DIAMINO-6-RIBOSYLAMINO-4(3H)-PYRIMIDINONE 5'-PHOSPHATE REDUCTASE"/>
    <property type="match status" value="1"/>
</dbReference>
<dbReference type="InterPro" id="IPR004794">
    <property type="entry name" value="Eubact_RibD"/>
</dbReference>
<comment type="pathway">
    <text evidence="2">Cofactor biosynthesis; riboflavin biosynthesis; 5-amino-6-(D-ribitylamino)uracil from GTP: step 2/4.</text>
</comment>
<keyword evidence="10" id="KW-0479">Metal-binding</keyword>
<dbReference type="EC" id="1.1.1.193" evidence="7"/>
<comment type="caution">
    <text evidence="19">The sequence shown here is derived from an EMBL/GenBank/DDBJ whole genome shotgun (WGS) entry which is preliminary data.</text>
</comment>
<dbReference type="SUPFAM" id="SSF53927">
    <property type="entry name" value="Cytidine deaminase-like"/>
    <property type="match status" value="1"/>
</dbReference>
<dbReference type="InterPro" id="IPR024072">
    <property type="entry name" value="DHFR-like_dom_sf"/>
</dbReference>
<comment type="similarity">
    <text evidence="4">In the N-terminal section; belongs to the cytidine and deoxycytidylate deaminase family.</text>
</comment>
<comment type="function">
    <text evidence="1">Converts 2,5-diamino-6-(ribosylamino)-4(3h)-pyrimidinone 5'-phosphate into 5-amino-6-(ribosylamino)-2,4(1h,3h)-pyrimidinedione 5'-phosphate.</text>
</comment>
<feature type="compositionally biased region" description="Polar residues" evidence="17">
    <location>
        <begin position="229"/>
        <end position="241"/>
    </location>
</feature>
<evidence type="ECO:0000256" key="5">
    <source>
        <dbReference type="ARBA" id="ARBA00007417"/>
    </source>
</evidence>
<organism evidence="19 20">
    <name type="scientific">Brevibacterium salitolerans</name>
    <dbReference type="NCBI Taxonomy" id="1403566"/>
    <lineage>
        <taxon>Bacteria</taxon>
        <taxon>Bacillati</taxon>
        <taxon>Actinomycetota</taxon>
        <taxon>Actinomycetes</taxon>
        <taxon>Micrococcales</taxon>
        <taxon>Brevibacteriaceae</taxon>
        <taxon>Brevibacterium</taxon>
    </lineage>
</organism>
<dbReference type="InterPro" id="IPR002125">
    <property type="entry name" value="CMP_dCMP_dom"/>
</dbReference>
<evidence type="ECO:0000313" key="19">
    <source>
        <dbReference type="EMBL" id="GAA2092056.1"/>
    </source>
</evidence>
<evidence type="ECO:0000256" key="13">
    <source>
        <dbReference type="ARBA" id="ARBA00023002"/>
    </source>
</evidence>
<feature type="compositionally biased region" description="Low complexity" evidence="17">
    <location>
        <begin position="387"/>
        <end position="421"/>
    </location>
</feature>
<dbReference type="InterPro" id="IPR016193">
    <property type="entry name" value="Cytidine_deaminase-like"/>
</dbReference>
<evidence type="ECO:0000256" key="14">
    <source>
        <dbReference type="ARBA" id="ARBA00023268"/>
    </source>
</evidence>
<comment type="pathway">
    <text evidence="3">Cofactor biosynthesis; riboflavin biosynthesis; 5-amino-6-(D-ribitylamino)uracil from GTP: step 3/4.</text>
</comment>
<dbReference type="EMBL" id="BAAAPZ010000003">
    <property type="protein sequence ID" value="GAA2092056.1"/>
    <property type="molecule type" value="Genomic_DNA"/>
</dbReference>
<dbReference type="PROSITE" id="PS00903">
    <property type="entry name" value="CYT_DCMP_DEAMINASES_1"/>
    <property type="match status" value="1"/>
</dbReference>